<comment type="caution">
    <text evidence="2">The sequence shown here is derived from an EMBL/GenBank/DDBJ whole genome shotgun (WGS) entry which is preliminary data.</text>
</comment>
<dbReference type="RefSeq" id="WP_345196896.1">
    <property type="nucleotide sequence ID" value="NZ_BAABFL010000413.1"/>
</dbReference>
<reference evidence="3" key="1">
    <citation type="journal article" date="2019" name="Int. J. Syst. Evol. Microbiol.">
        <title>The Global Catalogue of Microorganisms (GCM) 10K type strain sequencing project: providing services to taxonomists for standard genome sequencing and annotation.</title>
        <authorList>
            <consortium name="The Broad Institute Genomics Platform"/>
            <consortium name="The Broad Institute Genome Sequencing Center for Infectious Disease"/>
            <person name="Wu L."/>
            <person name="Ma J."/>
        </authorList>
    </citation>
    <scope>NUCLEOTIDE SEQUENCE [LARGE SCALE GENOMIC DNA]</scope>
    <source>
        <strain evidence="3">JCM 17805</strain>
    </source>
</reference>
<gene>
    <name evidence="2" type="ORF">GCM10023116_29600</name>
</gene>
<dbReference type="Pfam" id="PF01507">
    <property type="entry name" value="PAPS_reduct"/>
    <property type="match status" value="1"/>
</dbReference>
<dbReference type="PANTHER" id="PTHR43196:SF2">
    <property type="entry name" value="PHOSPHOADENOSINE PHOSPHOSULFATE REDUCTASE"/>
    <property type="match status" value="1"/>
</dbReference>
<proteinExistence type="predicted"/>
<protein>
    <recommendedName>
        <fullName evidence="1">Phosphoadenosine phosphosulphate reductase domain-containing protein</fullName>
    </recommendedName>
</protein>
<dbReference type="PANTHER" id="PTHR43196">
    <property type="entry name" value="SULFATE ADENYLYLTRANSFERASE SUBUNIT 2"/>
    <property type="match status" value="1"/>
</dbReference>
<evidence type="ECO:0000313" key="3">
    <source>
        <dbReference type="Proteomes" id="UP001500604"/>
    </source>
</evidence>
<dbReference type="InterPro" id="IPR014729">
    <property type="entry name" value="Rossmann-like_a/b/a_fold"/>
</dbReference>
<dbReference type="InterPro" id="IPR002500">
    <property type="entry name" value="PAPS_reduct_dom"/>
</dbReference>
<feature type="domain" description="Phosphoadenosine phosphosulphate reductase" evidence="1">
    <location>
        <begin position="47"/>
        <end position="227"/>
    </location>
</feature>
<accession>A0ABP8V4F0</accession>
<dbReference type="SUPFAM" id="SSF52402">
    <property type="entry name" value="Adenine nucleotide alpha hydrolases-like"/>
    <property type="match status" value="1"/>
</dbReference>
<name>A0ABP8V4F0_9GAMM</name>
<keyword evidence="3" id="KW-1185">Reference proteome</keyword>
<dbReference type="Gene3D" id="3.40.50.620">
    <property type="entry name" value="HUPs"/>
    <property type="match status" value="1"/>
</dbReference>
<evidence type="ECO:0000259" key="1">
    <source>
        <dbReference type="Pfam" id="PF01507"/>
    </source>
</evidence>
<dbReference type="Proteomes" id="UP001500604">
    <property type="component" value="Unassembled WGS sequence"/>
</dbReference>
<dbReference type="EMBL" id="BAABFL010000413">
    <property type="protein sequence ID" value="GAA4650677.1"/>
    <property type="molecule type" value="Genomic_DNA"/>
</dbReference>
<dbReference type="InterPro" id="IPR050128">
    <property type="entry name" value="Sulfate_adenylyltrnsfr_sub2"/>
</dbReference>
<organism evidence="2 3">
    <name type="scientific">Kistimonas scapharcae</name>
    <dbReference type="NCBI Taxonomy" id="1036133"/>
    <lineage>
        <taxon>Bacteria</taxon>
        <taxon>Pseudomonadati</taxon>
        <taxon>Pseudomonadota</taxon>
        <taxon>Gammaproteobacteria</taxon>
        <taxon>Oceanospirillales</taxon>
        <taxon>Endozoicomonadaceae</taxon>
        <taxon>Kistimonas</taxon>
    </lineage>
</organism>
<sequence>METTSLSFDFSSGEAEIINIIENVDTEEKIEQVKSSCNKLWDEGWHFVICTSLGKDSSVMTTVILNAAIEYASGNRVVPKMAIISSDTGLENPEIDRYAKIEIEKIKQFVSDNNIPATISIARPSLSNNYMVNILGGRTIASVGKSAKCSQMLKVSPINKEKNRIFRQLGVKKGARICSVVGKRRDESKARAISMRSRGERSDLPVANENGEYVLSPIADFTLDDIFYSIGLVRSELLPSYSDFEDLVRVYRGAEGGECMVNAYADGQQRKTSCGNRFGCWVCGRVSSDKSMESMLVDPQYSYMRPLNHFRNYLLANHFNPEKRNWLARTVNDDGTIAIAPNAYSPAFCEELLKFALSIDADEQAWALRNNQEPRFQILSPEEIIAIDVLWNRYGYQKGLHASWLYRDIFHYGQRYYPPSSFSEHPRTPLPAPIHLPFADDHYDSMTAGFRDLMTLSLDIEDSIVKKGQYFTDCNTDNEFHVDAEGAELFFQFELDSALDRYHGDDLISPTAGLHFLIRIGVVVLNKGGHAEMDRMLRLANQIHRHGIRSVLDNREKLVGRLSSETLKDTFDLLH</sequence>
<evidence type="ECO:0000313" key="2">
    <source>
        <dbReference type="EMBL" id="GAA4650677.1"/>
    </source>
</evidence>